<accession>A0A235BWF3</accession>
<dbReference type="SUPFAM" id="SSF143447">
    <property type="entry name" value="AMMECR1-like"/>
    <property type="match status" value="1"/>
</dbReference>
<reference evidence="4 5" key="1">
    <citation type="submission" date="2017-07" db="EMBL/GenBank/DDBJ databases">
        <title>Recovery of genomes from metagenomes via a dereplication, aggregation, and scoring strategy.</title>
        <authorList>
            <person name="Sieber C.M."/>
            <person name="Probst A.J."/>
            <person name="Sharrar A."/>
            <person name="Thomas B.C."/>
            <person name="Hess M."/>
            <person name="Tringe S.G."/>
            <person name="Banfield J.F."/>
        </authorList>
    </citation>
    <scope>NUCLEOTIDE SEQUENCE [LARGE SCALE GENOMIC DNA]</scope>
    <source>
        <strain evidence="4">JGI_Cruoil_03_44_89</strain>
    </source>
</reference>
<sequence length="500" mass="56595">MNIVSGGDMCWIWVLLLFPLLLTFASCRHEETIDVRPEAAAGKFYPEDSKELRNTVIDFLSKVKEEKIKERIYGLVVPHAGYRFSGQVAAYAFKQLEDGHFDDIIVIGPSHSIYLDGASVGDWDFYETPLGRVKIDKELCDRIRKEGEKIGFYPDAHSREHSVENEIPFLQVVLGDFNLVPIVMGNPSIENCRILSNALIKAIGNKRVLIVASSDMSHYPQYNHAVKVDHKTLDIIKAMDPERLIENERDALSREIPNLHCTLCGLGPVTTLLMTAKKLGAREAKILKYANSGDVLAQNRDRVVGYGAIAIYGHQQTTTPNNEQKKKLLEIARKTIEARLANKPRPEFKIDDPALMEKRGVFVTLTNHGKLRGCIGHFLADTPLYKIVSDVAIAASTQDYRFAYDPVTLKEMKDIRIEISILSPLRRIKNIDEIRMGIDGIYIRKGTRAGTFLPQVAEETGWTKREFLEHCCYDKAGLPRDAWKDPDTELYTYTAFVFHE</sequence>
<dbReference type="SUPFAM" id="SSF53213">
    <property type="entry name" value="LigB-like"/>
    <property type="match status" value="1"/>
</dbReference>
<dbReference type="Pfam" id="PF01871">
    <property type="entry name" value="AMMECR1"/>
    <property type="match status" value="1"/>
</dbReference>
<dbReference type="InterPro" id="IPR027623">
    <property type="entry name" value="AmmeMemoSam_A"/>
</dbReference>
<dbReference type="HAMAP" id="MF_00055">
    <property type="entry name" value="MEMO1"/>
    <property type="match status" value="1"/>
</dbReference>
<dbReference type="PROSITE" id="PS51112">
    <property type="entry name" value="AMMECR1"/>
    <property type="match status" value="1"/>
</dbReference>
<comment type="similarity">
    <text evidence="1 2">Belongs to the MEMO1 family.</text>
</comment>
<name>A0A235BWF3_UNCW3</name>
<dbReference type="Gene3D" id="3.40.830.10">
    <property type="entry name" value="LigB-like"/>
    <property type="match status" value="1"/>
</dbReference>
<dbReference type="Gene3D" id="3.30.700.20">
    <property type="entry name" value="Hypothetical protein ph0010, domain 1"/>
    <property type="match status" value="1"/>
</dbReference>
<dbReference type="PANTHER" id="PTHR11060:SF0">
    <property type="entry name" value="PROTEIN MEMO1"/>
    <property type="match status" value="1"/>
</dbReference>
<feature type="domain" description="AMMECR1" evidence="3">
    <location>
        <begin position="323"/>
        <end position="500"/>
    </location>
</feature>
<comment type="caution">
    <text evidence="4">The sequence shown here is derived from an EMBL/GenBank/DDBJ whole genome shotgun (WGS) entry which is preliminary data.</text>
</comment>
<protein>
    <recommendedName>
        <fullName evidence="2">MEMO1 family protein CH333_03045</fullName>
    </recommendedName>
</protein>
<evidence type="ECO:0000313" key="5">
    <source>
        <dbReference type="Proteomes" id="UP000215215"/>
    </source>
</evidence>
<dbReference type="InterPro" id="IPR002733">
    <property type="entry name" value="AMMECR1_domain"/>
</dbReference>
<dbReference type="EMBL" id="NOZQ01000060">
    <property type="protein sequence ID" value="OYD16572.1"/>
    <property type="molecule type" value="Genomic_DNA"/>
</dbReference>
<proteinExistence type="inferred from homology"/>
<dbReference type="PANTHER" id="PTHR11060">
    <property type="entry name" value="PROTEIN MEMO1"/>
    <property type="match status" value="1"/>
</dbReference>
<gene>
    <name evidence="4" type="ORF">CH333_03045</name>
</gene>
<evidence type="ECO:0000313" key="4">
    <source>
        <dbReference type="EMBL" id="OYD16572.1"/>
    </source>
</evidence>
<dbReference type="AlphaFoldDB" id="A0A235BWF3"/>
<dbReference type="NCBIfam" id="TIGR04336">
    <property type="entry name" value="AmmeMemoSam_B"/>
    <property type="match status" value="1"/>
</dbReference>
<dbReference type="Gene3D" id="3.30.1490.150">
    <property type="entry name" value="Hypothetical protein ph0010, domain 2"/>
    <property type="match status" value="1"/>
</dbReference>
<dbReference type="InterPro" id="IPR002737">
    <property type="entry name" value="MEMO1_fam"/>
</dbReference>
<evidence type="ECO:0000259" key="3">
    <source>
        <dbReference type="PROSITE" id="PS51112"/>
    </source>
</evidence>
<dbReference type="Proteomes" id="UP000215215">
    <property type="component" value="Unassembled WGS sequence"/>
</dbReference>
<dbReference type="InterPro" id="IPR027485">
    <property type="entry name" value="AMMECR1_N"/>
</dbReference>
<organism evidence="4 5">
    <name type="scientific">candidate division WOR-3 bacterium JGI_Cruoil_03_44_89</name>
    <dbReference type="NCBI Taxonomy" id="1973748"/>
    <lineage>
        <taxon>Bacteria</taxon>
        <taxon>Bacteria division WOR-3</taxon>
    </lineage>
</organism>
<evidence type="ECO:0000256" key="1">
    <source>
        <dbReference type="ARBA" id="ARBA00006315"/>
    </source>
</evidence>
<dbReference type="CDD" id="cd07361">
    <property type="entry name" value="MEMO_like"/>
    <property type="match status" value="1"/>
</dbReference>
<evidence type="ECO:0000256" key="2">
    <source>
        <dbReference type="HAMAP-Rule" id="MF_00055"/>
    </source>
</evidence>
<dbReference type="InterPro" id="IPR023473">
    <property type="entry name" value="AMMECR1"/>
</dbReference>
<dbReference type="NCBIfam" id="TIGR04335">
    <property type="entry name" value="AmmeMemoSam_A"/>
    <property type="match status" value="1"/>
</dbReference>
<dbReference type="Pfam" id="PF01875">
    <property type="entry name" value="Memo"/>
    <property type="match status" value="1"/>
</dbReference>
<dbReference type="InterPro" id="IPR036071">
    <property type="entry name" value="AMMECR1_dom_sf"/>
</dbReference>
<dbReference type="NCBIfam" id="TIGR00296">
    <property type="entry name" value="TIGR00296 family protein"/>
    <property type="match status" value="1"/>
</dbReference>